<dbReference type="Pfam" id="PF07052">
    <property type="entry name" value="Hep_59"/>
    <property type="match status" value="1"/>
</dbReference>
<dbReference type="Proteomes" id="UP000800092">
    <property type="component" value="Unassembled WGS sequence"/>
</dbReference>
<evidence type="ECO:0000313" key="3">
    <source>
        <dbReference type="Proteomes" id="UP000800092"/>
    </source>
</evidence>
<dbReference type="InterPro" id="IPR010756">
    <property type="entry name" value="Tls1-like"/>
</dbReference>
<dbReference type="AlphaFoldDB" id="A0A6A6H3V3"/>
<keyword evidence="3" id="KW-1185">Reference proteome</keyword>
<dbReference type="OrthoDB" id="5627at2759"/>
<feature type="region of interest" description="Disordered" evidence="1">
    <location>
        <begin position="107"/>
        <end position="148"/>
    </location>
</feature>
<organism evidence="2 3">
    <name type="scientific">Viridothelium virens</name>
    <name type="common">Speckled blister lichen</name>
    <name type="synonym">Trypethelium virens</name>
    <dbReference type="NCBI Taxonomy" id="1048519"/>
    <lineage>
        <taxon>Eukaryota</taxon>
        <taxon>Fungi</taxon>
        <taxon>Dikarya</taxon>
        <taxon>Ascomycota</taxon>
        <taxon>Pezizomycotina</taxon>
        <taxon>Dothideomycetes</taxon>
        <taxon>Dothideomycetes incertae sedis</taxon>
        <taxon>Trypetheliales</taxon>
        <taxon>Trypetheliaceae</taxon>
        <taxon>Viridothelium</taxon>
    </lineage>
</organism>
<feature type="compositionally biased region" description="Basic and acidic residues" evidence="1">
    <location>
        <begin position="237"/>
        <end position="246"/>
    </location>
</feature>
<dbReference type="EMBL" id="ML991816">
    <property type="protein sequence ID" value="KAF2232380.1"/>
    <property type="molecule type" value="Genomic_DNA"/>
</dbReference>
<feature type="compositionally biased region" description="Low complexity" evidence="1">
    <location>
        <begin position="202"/>
        <end position="213"/>
    </location>
</feature>
<gene>
    <name evidence="2" type="ORF">EV356DRAFT_505341</name>
</gene>
<proteinExistence type="predicted"/>
<protein>
    <submittedName>
        <fullName evidence="2">Uncharacterized protein</fullName>
    </submittedName>
</protein>
<sequence>MERVPSTIEQANSRFVPQMGLMTQETIENCERHMASYVDSKIAEIRGCAASSETGKSISIQDLPRHVPLPGNGQVQKPATEFEALQEVDLGPESMLQNIARTEAARRRLATGDSLDSEPESSKKVKLGRDGKPRKNRNRRDSVDMKRDEMVEQLMRETRLGLFQEPEARNEPDDGKATDDRVAHQFWQEYMEQVNFRNMRKAANNAPAPSNKAAKVEANQKGPKLGGSRSARAAMKAQEEKGTKKL</sequence>
<name>A0A6A6H3V3_VIRVR</name>
<accession>A0A6A6H3V3</accession>
<feature type="compositionally biased region" description="Basic and acidic residues" evidence="1">
    <location>
        <begin position="120"/>
        <end position="148"/>
    </location>
</feature>
<evidence type="ECO:0000256" key="1">
    <source>
        <dbReference type="SAM" id="MobiDB-lite"/>
    </source>
</evidence>
<evidence type="ECO:0000313" key="2">
    <source>
        <dbReference type="EMBL" id="KAF2232380.1"/>
    </source>
</evidence>
<feature type="region of interest" description="Disordered" evidence="1">
    <location>
        <begin position="202"/>
        <end position="246"/>
    </location>
</feature>
<reference evidence="2" key="1">
    <citation type="journal article" date="2020" name="Stud. Mycol.">
        <title>101 Dothideomycetes genomes: a test case for predicting lifestyles and emergence of pathogens.</title>
        <authorList>
            <person name="Haridas S."/>
            <person name="Albert R."/>
            <person name="Binder M."/>
            <person name="Bloem J."/>
            <person name="Labutti K."/>
            <person name="Salamov A."/>
            <person name="Andreopoulos B."/>
            <person name="Baker S."/>
            <person name="Barry K."/>
            <person name="Bills G."/>
            <person name="Bluhm B."/>
            <person name="Cannon C."/>
            <person name="Castanera R."/>
            <person name="Culley D."/>
            <person name="Daum C."/>
            <person name="Ezra D."/>
            <person name="Gonzalez J."/>
            <person name="Henrissat B."/>
            <person name="Kuo A."/>
            <person name="Liang C."/>
            <person name="Lipzen A."/>
            <person name="Lutzoni F."/>
            <person name="Magnuson J."/>
            <person name="Mondo S."/>
            <person name="Nolan M."/>
            <person name="Ohm R."/>
            <person name="Pangilinan J."/>
            <person name="Park H.-J."/>
            <person name="Ramirez L."/>
            <person name="Alfaro M."/>
            <person name="Sun H."/>
            <person name="Tritt A."/>
            <person name="Yoshinaga Y."/>
            <person name="Zwiers L.-H."/>
            <person name="Turgeon B."/>
            <person name="Goodwin S."/>
            <person name="Spatafora J."/>
            <person name="Crous P."/>
            <person name="Grigoriev I."/>
        </authorList>
    </citation>
    <scope>NUCLEOTIDE SEQUENCE</scope>
    <source>
        <strain evidence="2">Tuck. ex Michener</strain>
    </source>
</reference>